<feature type="transmembrane region" description="Helical" evidence="7">
    <location>
        <begin position="68"/>
        <end position="86"/>
    </location>
</feature>
<feature type="transmembrane region" description="Helical" evidence="7">
    <location>
        <begin position="154"/>
        <end position="175"/>
    </location>
</feature>
<dbReference type="GO" id="GO:0015171">
    <property type="term" value="F:amino acid transmembrane transporter activity"/>
    <property type="evidence" value="ECO:0007669"/>
    <property type="project" value="TreeGrafter"/>
</dbReference>
<evidence type="ECO:0000256" key="7">
    <source>
        <dbReference type="SAM" id="Phobius"/>
    </source>
</evidence>
<dbReference type="Proteomes" id="UP000612055">
    <property type="component" value="Unassembled WGS sequence"/>
</dbReference>
<sequence>MGFLESLRHDARNLATSAAWGLSLSELKDIASQYPAILSARALRVKTRDEMEREAQRQGSLKRTLGPWSLILMGVGFMAGAGIFVTPGTIAADYTGPAVCISYLIAALSATLSCFCYAEFACDMPLAGAAYNYIAGSLGEFFAWVVTSNLLFEYILADAALVRSFAPYFAVLLGLDYDYFLYDTTMGGTTYTLDWLAFSLTLLITGLVCMGAKESTTANTVITVVHLAVMAFIIIAGFTQADTANFKPFFPDEHPQQWKQLFNGAAIAFFSFIGFDAVATAAEEVKNPSKHMPTGILGSISIVTIIYFLMCVVLCLMVPRDMIDPNATFAAAFTYAGLPWATHIVALGALLGIVTGILIGIYAPARILAGCCREGMLPPFLAWIGPKQTPWVATWVIGICVAVIALLTDFEELANMVSIGTFVVFWFVALALLWRRFHVPGQSSAPRMANQVLHLCAMVGFSLGFVLVWNLPVYNIDADGNKGAWYDDQWKWLVAMAVLCAATPLSMALFCKPAYTPQSFVTPLFPLVPCGSIFVNTFLTGQLNKRAYRRFGWWTVAVVVLYLLYGVFAAEAKDRRSATAHGSFGSRGRGSGGSEGDEDVEACKAASGALALPPARDPVVAAANPLQLVWCPRTTG</sequence>
<protein>
    <recommendedName>
        <fullName evidence="8">Cationic amino acid transporter C-terminal domain-containing protein</fullName>
    </recommendedName>
</protein>
<feature type="transmembrane region" description="Helical" evidence="7">
    <location>
        <begin position="389"/>
        <end position="407"/>
    </location>
</feature>
<dbReference type="Pfam" id="PF13906">
    <property type="entry name" value="AA_permease_C"/>
    <property type="match status" value="1"/>
</dbReference>
<evidence type="ECO:0000259" key="8">
    <source>
        <dbReference type="Pfam" id="PF13906"/>
    </source>
</evidence>
<feature type="transmembrane region" description="Helical" evidence="7">
    <location>
        <begin position="340"/>
        <end position="368"/>
    </location>
</feature>
<dbReference type="InterPro" id="IPR002293">
    <property type="entry name" value="AA/rel_permease1"/>
</dbReference>
<feature type="transmembrane region" description="Helical" evidence="7">
    <location>
        <begin position="413"/>
        <end position="434"/>
    </location>
</feature>
<feature type="transmembrane region" description="Helical" evidence="7">
    <location>
        <begin position="195"/>
        <end position="212"/>
    </location>
</feature>
<keyword evidence="3 7" id="KW-0812">Transmembrane</keyword>
<evidence type="ECO:0000256" key="6">
    <source>
        <dbReference type="SAM" id="MobiDB-lite"/>
    </source>
</evidence>
<reference evidence="9" key="1">
    <citation type="journal article" date="2020" name="bioRxiv">
        <title>Comparative genomics of Chlamydomonas.</title>
        <authorList>
            <person name="Craig R.J."/>
            <person name="Hasan A.R."/>
            <person name="Ness R.W."/>
            <person name="Keightley P.D."/>
        </authorList>
    </citation>
    <scope>NUCLEOTIDE SEQUENCE</scope>
    <source>
        <strain evidence="9">CCAP 11/70</strain>
    </source>
</reference>
<dbReference type="EMBL" id="JAEHOE010000026">
    <property type="protein sequence ID" value="KAG2495204.1"/>
    <property type="molecule type" value="Genomic_DNA"/>
</dbReference>
<evidence type="ECO:0000313" key="9">
    <source>
        <dbReference type="EMBL" id="KAG2495204.1"/>
    </source>
</evidence>
<gene>
    <name evidence="9" type="ORF">HYH03_006810</name>
</gene>
<feature type="transmembrane region" description="Helical" evidence="7">
    <location>
        <begin position="261"/>
        <end position="282"/>
    </location>
</feature>
<dbReference type="Gene3D" id="1.20.1740.10">
    <property type="entry name" value="Amino acid/polyamine transporter I"/>
    <property type="match status" value="1"/>
</dbReference>
<feature type="region of interest" description="Disordered" evidence="6">
    <location>
        <begin position="580"/>
        <end position="599"/>
    </location>
</feature>
<evidence type="ECO:0000256" key="3">
    <source>
        <dbReference type="ARBA" id="ARBA00022692"/>
    </source>
</evidence>
<feature type="domain" description="Cationic amino acid transporter C-terminal" evidence="8">
    <location>
        <begin position="520"/>
        <end position="568"/>
    </location>
</feature>
<evidence type="ECO:0000256" key="4">
    <source>
        <dbReference type="ARBA" id="ARBA00022989"/>
    </source>
</evidence>
<feature type="transmembrane region" description="Helical" evidence="7">
    <location>
        <begin position="219"/>
        <end position="241"/>
    </location>
</feature>
<feature type="transmembrane region" description="Helical" evidence="7">
    <location>
        <begin position="294"/>
        <end position="320"/>
    </location>
</feature>
<evidence type="ECO:0000256" key="1">
    <source>
        <dbReference type="ARBA" id="ARBA00004141"/>
    </source>
</evidence>
<feature type="transmembrane region" description="Helical" evidence="7">
    <location>
        <begin position="126"/>
        <end position="147"/>
    </location>
</feature>
<feature type="compositionally biased region" description="Gly residues" evidence="6">
    <location>
        <begin position="585"/>
        <end position="594"/>
    </location>
</feature>
<accession>A0A836C163</accession>
<evidence type="ECO:0000256" key="5">
    <source>
        <dbReference type="ARBA" id="ARBA00023136"/>
    </source>
</evidence>
<dbReference type="Pfam" id="PF13520">
    <property type="entry name" value="AA_permease_2"/>
    <property type="match status" value="1"/>
</dbReference>
<feature type="transmembrane region" description="Helical" evidence="7">
    <location>
        <begin position="492"/>
        <end position="511"/>
    </location>
</feature>
<dbReference type="PANTHER" id="PTHR43243:SF41">
    <property type="entry name" value="CATIONIC AMINO ACID TRANSPORTER 7, CHLOROPLASTIC"/>
    <property type="match status" value="1"/>
</dbReference>
<dbReference type="GO" id="GO:0005886">
    <property type="term" value="C:plasma membrane"/>
    <property type="evidence" value="ECO:0007669"/>
    <property type="project" value="TreeGrafter"/>
</dbReference>
<feature type="transmembrane region" description="Helical" evidence="7">
    <location>
        <begin position="520"/>
        <end position="539"/>
    </location>
</feature>
<comment type="caution">
    <text evidence="9">The sequence shown here is derived from an EMBL/GenBank/DDBJ whole genome shotgun (WGS) entry which is preliminary data.</text>
</comment>
<dbReference type="OrthoDB" id="512288at2759"/>
<feature type="transmembrane region" description="Helical" evidence="7">
    <location>
        <begin position="98"/>
        <end position="120"/>
    </location>
</feature>
<evidence type="ECO:0000256" key="2">
    <source>
        <dbReference type="ARBA" id="ARBA00008572"/>
    </source>
</evidence>
<proteinExistence type="inferred from homology"/>
<dbReference type="AlphaFoldDB" id="A0A836C163"/>
<keyword evidence="4 7" id="KW-1133">Transmembrane helix</keyword>
<organism evidence="9 10">
    <name type="scientific">Edaphochlamys debaryana</name>
    <dbReference type="NCBI Taxonomy" id="47281"/>
    <lineage>
        <taxon>Eukaryota</taxon>
        <taxon>Viridiplantae</taxon>
        <taxon>Chlorophyta</taxon>
        <taxon>core chlorophytes</taxon>
        <taxon>Chlorophyceae</taxon>
        <taxon>CS clade</taxon>
        <taxon>Chlamydomonadales</taxon>
        <taxon>Chlamydomonadales incertae sedis</taxon>
        <taxon>Edaphochlamys</taxon>
    </lineage>
</organism>
<name>A0A836C163_9CHLO</name>
<feature type="transmembrane region" description="Helical" evidence="7">
    <location>
        <begin position="455"/>
        <end position="472"/>
    </location>
</feature>
<feature type="transmembrane region" description="Helical" evidence="7">
    <location>
        <begin position="551"/>
        <end position="570"/>
    </location>
</feature>
<comment type="subcellular location">
    <subcellularLocation>
        <location evidence="1">Membrane</location>
        <topology evidence="1">Multi-pass membrane protein</topology>
    </subcellularLocation>
</comment>
<keyword evidence="5 7" id="KW-0472">Membrane</keyword>
<dbReference type="InterPro" id="IPR029485">
    <property type="entry name" value="CAT_C"/>
</dbReference>
<keyword evidence="10" id="KW-1185">Reference proteome</keyword>
<dbReference type="PANTHER" id="PTHR43243">
    <property type="entry name" value="INNER MEMBRANE TRANSPORTER YGJI-RELATED"/>
    <property type="match status" value="1"/>
</dbReference>
<comment type="similarity">
    <text evidence="2">Belongs to the amino acid-polyamine-organocation (APC) superfamily. Cationic amino acid transporter (CAT) (TC 2.A.3.3) family.</text>
</comment>
<evidence type="ECO:0000313" key="10">
    <source>
        <dbReference type="Proteomes" id="UP000612055"/>
    </source>
</evidence>